<proteinExistence type="predicted"/>
<dbReference type="InterPro" id="IPR034074">
    <property type="entry name" value="Y4bN_pept_dom"/>
</dbReference>
<dbReference type="Gene3D" id="3.40.50.200">
    <property type="entry name" value="Peptidase S8/S53 domain"/>
    <property type="match status" value="1"/>
</dbReference>
<dbReference type="InterPro" id="IPR036852">
    <property type="entry name" value="Peptidase_S8/S53_dom_sf"/>
</dbReference>
<organism evidence="5 6">
    <name type="scientific">Marivirga tractuosa (strain ATCC 23168 / DSM 4126 / NBRC 15989 / NCIMB 1408 / VKM B-1430 / H-43)</name>
    <name type="common">Microscilla tractuosa</name>
    <name type="synonym">Flexibacter tractuosus</name>
    <dbReference type="NCBI Taxonomy" id="643867"/>
    <lineage>
        <taxon>Bacteria</taxon>
        <taxon>Pseudomonadati</taxon>
        <taxon>Bacteroidota</taxon>
        <taxon>Cytophagia</taxon>
        <taxon>Cytophagales</taxon>
        <taxon>Marivirgaceae</taxon>
        <taxon>Marivirga</taxon>
    </lineage>
</organism>
<dbReference type="AlphaFoldDB" id="E4TL52"/>
<name>E4TL52_MARTH</name>
<reference evidence="5 6" key="1">
    <citation type="journal article" date="2011" name="Stand. Genomic Sci.">
        <title>Complete genome sequence of Marivirga tractuosa type strain (H-43).</title>
        <authorList>
            <person name="Pagani I."/>
            <person name="Chertkov O."/>
            <person name="Lapidus A."/>
            <person name="Lucas S."/>
            <person name="Del Rio T.G."/>
            <person name="Tice H."/>
            <person name="Copeland A."/>
            <person name="Cheng J.F."/>
            <person name="Nolan M."/>
            <person name="Saunders E."/>
            <person name="Pitluck S."/>
            <person name="Held B."/>
            <person name="Goodwin L."/>
            <person name="Liolios K."/>
            <person name="Ovchinikova G."/>
            <person name="Ivanova N."/>
            <person name="Mavromatis K."/>
            <person name="Pati A."/>
            <person name="Chen A."/>
            <person name="Palaniappan K."/>
            <person name="Land M."/>
            <person name="Hauser L."/>
            <person name="Jeffries C.D."/>
            <person name="Detter J.C."/>
            <person name="Han C."/>
            <person name="Tapia R."/>
            <person name="Ngatchou-Djao O.D."/>
            <person name="Rohde M."/>
            <person name="Goker M."/>
            <person name="Spring S."/>
            <person name="Sikorski J."/>
            <person name="Woyke T."/>
            <person name="Bristow J."/>
            <person name="Eisen J.A."/>
            <person name="Markowitz V."/>
            <person name="Hugenholtz P."/>
            <person name="Klenk H.P."/>
            <person name="Kyrpides N.C."/>
        </authorList>
    </citation>
    <scope>NUCLEOTIDE SEQUENCE [LARGE SCALE GENOMIC DNA]</scope>
    <source>
        <strain evidence="6">ATCC 23168 / DSM 4126 / NBRC 15989 / NCIMB 1408 / VKM B-1430 / H-43</strain>
    </source>
</reference>
<dbReference type="RefSeq" id="WP_013452341.1">
    <property type="nucleotide sequence ID" value="NC_014759.1"/>
</dbReference>
<keyword evidence="6" id="KW-1185">Reference proteome</keyword>
<evidence type="ECO:0000259" key="4">
    <source>
        <dbReference type="Pfam" id="PF00082"/>
    </source>
</evidence>
<dbReference type="Pfam" id="PF00082">
    <property type="entry name" value="Peptidase_S8"/>
    <property type="match status" value="1"/>
</dbReference>
<keyword evidence="1" id="KW-0645">Protease</keyword>
<dbReference type="OrthoDB" id="1100338at2"/>
<accession>E4TL52</accession>
<dbReference type="InterPro" id="IPR000209">
    <property type="entry name" value="Peptidase_S8/S53_dom"/>
</dbReference>
<dbReference type="STRING" id="643867.Ftrac_0179"/>
<dbReference type="eggNOG" id="COG1404">
    <property type="taxonomic scope" value="Bacteria"/>
</dbReference>
<dbReference type="InterPro" id="IPR015500">
    <property type="entry name" value="Peptidase_S8_subtilisin-rel"/>
</dbReference>
<sequence length="807" mass="91241">MTKKPHLSLNIKKQADPVVTHKFNYGGGNSDEEEEKNYQPMADAFQRSLKGYQIARKEREAQRNDKLEVPAYIEYIEIHFQDQFEIKKYNKAWYDNYGLEYVKFTNFNKTGLFAVIDQEKFQYFFSQIESFIEREEKQDATIEFDNRITFIDEFKLLTTSDIARFDEAGKIMLLDFFQFPLGTETEGQIFESLLEYLNEREISYDFNEDSNVLEVYDLDDQTATEIADNFDIIYSITSALATRIGPGELNIPKREYGFTVTAKSDLPVVGILDTGISNATPLNSIIIDDKNFNLTTESPFEDSANHGTAVAALAALGKKPYEVDFRGEIEADARLLSIKILSENQGFISIFGVLDLLHKAKEAYPEIKIFVLVTCFEQAKKLNEPHSTYAYELDKFSHEHDCLLCICTGNNNAAANSDQNRGYNFNYFEEENTFLSSPAESMNNLIVGATGDNLRGGTFQGISSGREWPALYSRSSHIDLKSALKSRTKKFVKDNKNLFRPDVIAAGGDYEQITGFIVSDVNATLELLSANPAEGFYNQLGTSFATPLVANMAARLQREYPSLKAQTLKALIINGANKKQIKASNEKLIPKAAGHGLIDDEMSLYSNENAITIILEDSIKEKELKVYPLNFPEGYIDEDLGKTRGILKVTATLCFSFNPVKDIQGAYCPLQMAFSVFKNHAAEDILKTNDEIESKLKTTLSWSQNNRYVSKPIPASNTQKISFLIDKKNLEDEDCRLKLAIHCQINDQLIEADQYKNTEHPFSIVVTVEETLKNGKERNKLYDEMVAINELENISTLDVEAEGDLEL</sequence>
<keyword evidence="2" id="KW-0378">Hydrolase</keyword>
<gene>
    <name evidence="5" type="ordered locus">Ftrac_0179</name>
</gene>
<dbReference type="EMBL" id="CP002349">
    <property type="protein sequence ID" value="ADR20190.1"/>
    <property type="molecule type" value="Genomic_DNA"/>
</dbReference>
<feature type="domain" description="Peptidase S8/S53" evidence="4">
    <location>
        <begin position="267"/>
        <end position="585"/>
    </location>
</feature>
<protein>
    <submittedName>
        <fullName evidence="5">Peptidase S8 and S53 subtilisin kexin sedolisin</fullName>
    </submittedName>
</protein>
<dbReference type="HOGENOM" id="CLU_321288_0_0_10"/>
<dbReference type="GO" id="GO:0006508">
    <property type="term" value="P:proteolysis"/>
    <property type="evidence" value="ECO:0007669"/>
    <property type="project" value="UniProtKB-KW"/>
</dbReference>
<keyword evidence="3" id="KW-0720">Serine protease</keyword>
<dbReference type="CDD" id="cd04847">
    <property type="entry name" value="Peptidases_S8_Subtilisin_like_2"/>
    <property type="match status" value="1"/>
</dbReference>
<evidence type="ECO:0000313" key="5">
    <source>
        <dbReference type="EMBL" id="ADR20190.1"/>
    </source>
</evidence>
<evidence type="ECO:0000256" key="1">
    <source>
        <dbReference type="ARBA" id="ARBA00022670"/>
    </source>
</evidence>
<dbReference type="PRINTS" id="PR00723">
    <property type="entry name" value="SUBTILISIN"/>
</dbReference>
<dbReference type="KEGG" id="mtt:Ftrac_0179"/>
<dbReference type="GO" id="GO:0004252">
    <property type="term" value="F:serine-type endopeptidase activity"/>
    <property type="evidence" value="ECO:0007669"/>
    <property type="project" value="InterPro"/>
</dbReference>
<dbReference type="Proteomes" id="UP000008720">
    <property type="component" value="Chromosome"/>
</dbReference>
<evidence type="ECO:0000313" key="6">
    <source>
        <dbReference type="Proteomes" id="UP000008720"/>
    </source>
</evidence>
<dbReference type="SUPFAM" id="SSF52743">
    <property type="entry name" value="Subtilisin-like"/>
    <property type="match status" value="1"/>
</dbReference>
<evidence type="ECO:0000256" key="3">
    <source>
        <dbReference type="ARBA" id="ARBA00022825"/>
    </source>
</evidence>
<evidence type="ECO:0000256" key="2">
    <source>
        <dbReference type="ARBA" id="ARBA00022801"/>
    </source>
</evidence>